<name>A0A8T3DDG3_9TELE</name>
<gene>
    <name evidence="1" type="ORF">AGOR_G00120110</name>
</gene>
<evidence type="ECO:0000313" key="1">
    <source>
        <dbReference type="EMBL" id="KAI1894861.1"/>
    </source>
</evidence>
<dbReference type="Proteomes" id="UP000829720">
    <property type="component" value="Unassembled WGS sequence"/>
</dbReference>
<protein>
    <submittedName>
        <fullName evidence="1">Uncharacterized protein</fullName>
    </submittedName>
</protein>
<keyword evidence="2" id="KW-1185">Reference proteome</keyword>
<proteinExistence type="predicted"/>
<comment type="caution">
    <text evidence="1">The sequence shown here is derived from an EMBL/GenBank/DDBJ whole genome shotgun (WGS) entry which is preliminary data.</text>
</comment>
<evidence type="ECO:0000313" key="2">
    <source>
        <dbReference type="Proteomes" id="UP000829720"/>
    </source>
</evidence>
<sequence>MRKSFIAVARQPSTAEAFATVAGTEIKYLIQKGKVESCFELRGGPEELCSSSRWTSVCNISSTHIKWRRDTELNCFYNSTHVILKGEPAIDQNSISFERENISGISFDQRNIAVSPPKPVTKSRW</sequence>
<accession>A0A8T3DDG3</accession>
<organism evidence="1 2">
    <name type="scientific">Albula goreensis</name>
    <dbReference type="NCBI Taxonomy" id="1534307"/>
    <lineage>
        <taxon>Eukaryota</taxon>
        <taxon>Metazoa</taxon>
        <taxon>Chordata</taxon>
        <taxon>Craniata</taxon>
        <taxon>Vertebrata</taxon>
        <taxon>Euteleostomi</taxon>
        <taxon>Actinopterygii</taxon>
        <taxon>Neopterygii</taxon>
        <taxon>Teleostei</taxon>
        <taxon>Albuliformes</taxon>
        <taxon>Albulidae</taxon>
        <taxon>Albula</taxon>
    </lineage>
</organism>
<dbReference type="AlphaFoldDB" id="A0A8T3DDG3"/>
<reference evidence="1" key="1">
    <citation type="submission" date="2021-01" db="EMBL/GenBank/DDBJ databases">
        <authorList>
            <person name="Zahm M."/>
            <person name="Roques C."/>
            <person name="Cabau C."/>
            <person name="Klopp C."/>
            <person name="Donnadieu C."/>
            <person name="Jouanno E."/>
            <person name="Lampietro C."/>
            <person name="Louis A."/>
            <person name="Herpin A."/>
            <person name="Echchiki A."/>
            <person name="Berthelot C."/>
            <person name="Parey E."/>
            <person name="Roest-Crollius H."/>
            <person name="Braasch I."/>
            <person name="Postlethwait J."/>
            <person name="Bobe J."/>
            <person name="Montfort J."/>
            <person name="Bouchez O."/>
            <person name="Begum T."/>
            <person name="Mejri S."/>
            <person name="Adams A."/>
            <person name="Chen W.-J."/>
            <person name="Guiguen Y."/>
        </authorList>
    </citation>
    <scope>NUCLEOTIDE SEQUENCE</scope>
    <source>
        <tissue evidence="1">Blood</tissue>
    </source>
</reference>
<dbReference type="OrthoDB" id="10584883at2759"/>
<dbReference type="EMBL" id="JAERUA010000010">
    <property type="protein sequence ID" value="KAI1894861.1"/>
    <property type="molecule type" value="Genomic_DNA"/>
</dbReference>